<proteinExistence type="predicted"/>
<feature type="signal peptide" evidence="1">
    <location>
        <begin position="1"/>
        <end position="22"/>
    </location>
</feature>
<accession>A0A4S8JDL0</accession>
<feature type="chain" id="PRO_5020986100" description="Secreted protein" evidence="1">
    <location>
        <begin position="23"/>
        <end position="108"/>
    </location>
</feature>
<gene>
    <name evidence="2" type="ORF">C4D60_Mb03t22610</name>
</gene>
<keyword evidence="1" id="KW-0732">Signal</keyword>
<reference evidence="2 3" key="1">
    <citation type="journal article" date="2019" name="Nat. Plants">
        <title>Genome sequencing of Musa balbisiana reveals subgenome evolution and function divergence in polyploid bananas.</title>
        <authorList>
            <person name="Yao X."/>
        </authorList>
    </citation>
    <scope>NUCLEOTIDE SEQUENCE [LARGE SCALE GENOMIC DNA]</scope>
    <source>
        <strain evidence="3">cv. DH-PKW</strain>
        <tissue evidence="2">Leaves</tissue>
    </source>
</reference>
<evidence type="ECO:0000313" key="3">
    <source>
        <dbReference type="Proteomes" id="UP000317650"/>
    </source>
</evidence>
<dbReference type="EMBL" id="PYDT01000006">
    <property type="protein sequence ID" value="THU59214.1"/>
    <property type="molecule type" value="Genomic_DNA"/>
</dbReference>
<evidence type="ECO:0000256" key="1">
    <source>
        <dbReference type="SAM" id="SignalP"/>
    </source>
</evidence>
<evidence type="ECO:0008006" key="4">
    <source>
        <dbReference type="Google" id="ProtNLM"/>
    </source>
</evidence>
<protein>
    <recommendedName>
        <fullName evidence="4">Secreted protein</fullName>
    </recommendedName>
</protein>
<dbReference type="AlphaFoldDB" id="A0A4S8JDL0"/>
<comment type="caution">
    <text evidence="2">The sequence shown here is derived from an EMBL/GenBank/DDBJ whole genome shotgun (WGS) entry which is preliminary data.</text>
</comment>
<sequence length="108" mass="12309">MFSVSFGLWCTCISCLATSVRPLLIRRSRGQQLTEGPFLYVTPSAAGREAEQGVRTSRRRKEMHQAKIQLGSEIGQRNSLLEIECCIRSQILERFRQEMTSTPMESNK</sequence>
<evidence type="ECO:0000313" key="2">
    <source>
        <dbReference type="EMBL" id="THU59214.1"/>
    </source>
</evidence>
<name>A0A4S8JDL0_MUSBA</name>
<organism evidence="2 3">
    <name type="scientific">Musa balbisiana</name>
    <name type="common">Banana</name>
    <dbReference type="NCBI Taxonomy" id="52838"/>
    <lineage>
        <taxon>Eukaryota</taxon>
        <taxon>Viridiplantae</taxon>
        <taxon>Streptophyta</taxon>
        <taxon>Embryophyta</taxon>
        <taxon>Tracheophyta</taxon>
        <taxon>Spermatophyta</taxon>
        <taxon>Magnoliopsida</taxon>
        <taxon>Liliopsida</taxon>
        <taxon>Zingiberales</taxon>
        <taxon>Musaceae</taxon>
        <taxon>Musa</taxon>
    </lineage>
</organism>
<dbReference type="Proteomes" id="UP000317650">
    <property type="component" value="Chromosome 3"/>
</dbReference>
<keyword evidence="3" id="KW-1185">Reference proteome</keyword>